<dbReference type="SMART" id="SM00267">
    <property type="entry name" value="GGDEF"/>
    <property type="match status" value="1"/>
</dbReference>
<evidence type="ECO:0000256" key="6">
    <source>
        <dbReference type="ARBA" id="ARBA00023136"/>
    </source>
</evidence>
<dbReference type="PROSITE" id="PS50887">
    <property type="entry name" value="GGDEF"/>
    <property type="match status" value="1"/>
</dbReference>
<dbReference type="InterPro" id="IPR006189">
    <property type="entry name" value="CHASE_dom"/>
</dbReference>
<dbReference type="Gene3D" id="3.30.70.270">
    <property type="match status" value="1"/>
</dbReference>
<dbReference type="Pfam" id="PF00990">
    <property type="entry name" value="GGDEF"/>
    <property type="match status" value="1"/>
</dbReference>
<dbReference type="AlphaFoldDB" id="A0A0N8UI46"/>
<organism evidence="11 12">
    <name type="scientific">Vibrio metoecus</name>
    <dbReference type="NCBI Taxonomy" id="1481663"/>
    <lineage>
        <taxon>Bacteria</taxon>
        <taxon>Pseudomonadati</taxon>
        <taxon>Pseudomonadota</taxon>
        <taxon>Gammaproteobacteria</taxon>
        <taxon>Vibrionales</taxon>
        <taxon>Vibrionaceae</taxon>
        <taxon>Vibrio</taxon>
    </lineage>
</organism>
<keyword evidence="5 8" id="KW-1133">Transmembrane helix</keyword>
<feature type="domain" description="GGDEF" evidence="10">
    <location>
        <begin position="376"/>
        <end position="508"/>
    </location>
</feature>
<feature type="domain" description="CHASE" evidence="9">
    <location>
        <begin position="71"/>
        <end position="292"/>
    </location>
</feature>
<evidence type="ECO:0000256" key="4">
    <source>
        <dbReference type="ARBA" id="ARBA00022692"/>
    </source>
</evidence>
<dbReference type="GO" id="GO:0043709">
    <property type="term" value="P:cell adhesion involved in single-species biofilm formation"/>
    <property type="evidence" value="ECO:0007669"/>
    <property type="project" value="TreeGrafter"/>
</dbReference>
<evidence type="ECO:0000313" key="12">
    <source>
        <dbReference type="Proteomes" id="UP000053724"/>
    </source>
</evidence>
<dbReference type="InterPro" id="IPR000160">
    <property type="entry name" value="GGDEF_dom"/>
</dbReference>
<sequence length="527" mass="60530">MLKFFREFAPLLVLLSGVLLTSFVVYTAYSLQVRHNRTMLENLADRQTMALQQFVDSDINFIGSAANFFHSSTSDDWERFHTFAAETLKGSRSLITLEWMVKVEAREVDSFTQLMQQRFADFKLFTIPQNGQVQYGFGQTDEAKFVLADVYPLNHTNRALLGFFSERERFKRILSDIVTNRRPNVSDKVRLLQDGIDKSIAKDGLLVYHPVFSAENSRNLIGVMVGVVRLSTYFDSLVQMSAVEQDLDMRVVDTGFDSEDSPILYQSPGWTKHDGLQIERKLVLPNRDWKVQLALRESLNHSEQWMLLGLGLGGMIISFLLSYIMRMQLEEQQHLTAMIEDRTAELRYLAEHDSLTGIYNRRYFSRQLCRMLDEAQAFTLISFDVDHFKEINDTYGHLAGDHALQHVVHTVQKILMESDTFVRLGGDEFAILSSLTERNELVEYLEGIRQSIEHSPFIVSDELQLALTISIGASTNCQYTEPEILQSVDNQLYESKSRGRNRVSIAERCSKVESNYSVNSGRMFDFM</sequence>
<dbReference type="PROSITE" id="PS50839">
    <property type="entry name" value="CHASE"/>
    <property type="match status" value="1"/>
</dbReference>
<name>A0A0N8UI46_VIBMT</name>
<comment type="caution">
    <text evidence="11">The sequence shown here is derived from an EMBL/GenBank/DDBJ whole genome shotgun (WGS) entry which is preliminary data.</text>
</comment>
<comment type="subcellular location">
    <subcellularLocation>
        <location evidence="2">Membrane</location>
    </subcellularLocation>
</comment>
<comment type="cofactor">
    <cofactor evidence="1">
        <name>Mg(2+)</name>
        <dbReference type="ChEBI" id="CHEBI:18420"/>
    </cofactor>
</comment>
<evidence type="ECO:0000256" key="2">
    <source>
        <dbReference type="ARBA" id="ARBA00004370"/>
    </source>
</evidence>
<accession>A0A0N8UI46</accession>
<reference evidence="11 12" key="1">
    <citation type="journal article" date="2015" name="Genome Biol. Evol.">
        <title>The Dynamics of Genetic Interactions between Vibrio metoecus and Vibrio cholerae, Two Close Relatives Co-Occurring in the Environment.</title>
        <authorList>
            <person name="Orata F.D."/>
            <person name="Kirchberger P.C."/>
            <person name="Meheust R."/>
            <person name="Barlow E.J."/>
            <person name="Tarr C.L."/>
            <person name="Boucher Y."/>
        </authorList>
    </citation>
    <scope>NUCLEOTIDE SEQUENCE [LARGE SCALE GENOMIC DNA]</scope>
    <source>
        <strain evidence="11 12">08-2459</strain>
    </source>
</reference>
<evidence type="ECO:0000256" key="1">
    <source>
        <dbReference type="ARBA" id="ARBA00001946"/>
    </source>
</evidence>
<dbReference type="InterPro" id="IPR043128">
    <property type="entry name" value="Rev_trsase/Diguanyl_cyclase"/>
</dbReference>
<dbReference type="Gene3D" id="3.30.450.350">
    <property type="entry name" value="CHASE domain"/>
    <property type="match status" value="1"/>
</dbReference>
<dbReference type="CDD" id="cd01949">
    <property type="entry name" value="GGDEF"/>
    <property type="match status" value="1"/>
</dbReference>
<evidence type="ECO:0000256" key="5">
    <source>
        <dbReference type="ARBA" id="ARBA00022989"/>
    </source>
</evidence>
<dbReference type="InterPro" id="IPR029787">
    <property type="entry name" value="Nucleotide_cyclase"/>
</dbReference>
<dbReference type="InterPro" id="IPR050469">
    <property type="entry name" value="Diguanylate_Cyclase"/>
</dbReference>
<keyword evidence="6 8" id="KW-0472">Membrane</keyword>
<dbReference type="SMART" id="SM01079">
    <property type="entry name" value="CHASE"/>
    <property type="match status" value="1"/>
</dbReference>
<keyword evidence="4 8" id="KW-0812">Transmembrane</keyword>
<evidence type="ECO:0000259" key="10">
    <source>
        <dbReference type="PROSITE" id="PS50887"/>
    </source>
</evidence>
<dbReference type="SUPFAM" id="SSF55073">
    <property type="entry name" value="Nucleotide cyclase"/>
    <property type="match status" value="1"/>
</dbReference>
<dbReference type="InterPro" id="IPR042240">
    <property type="entry name" value="CHASE_sf"/>
</dbReference>
<dbReference type="Pfam" id="PF03924">
    <property type="entry name" value="CHASE"/>
    <property type="match status" value="1"/>
</dbReference>
<dbReference type="GO" id="GO:0007165">
    <property type="term" value="P:signal transduction"/>
    <property type="evidence" value="ECO:0007669"/>
    <property type="project" value="UniProtKB-ARBA"/>
</dbReference>
<protein>
    <recommendedName>
        <fullName evidence="3">diguanylate cyclase</fullName>
        <ecNumber evidence="3">2.7.7.65</ecNumber>
    </recommendedName>
</protein>
<dbReference type="GO" id="GO:1902201">
    <property type="term" value="P:negative regulation of bacterial-type flagellum-dependent cell motility"/>
    <property type="evidence" value="ECO:0007669"/>
    <property type="project" value="TreeGrafter"/>
</dbReference>
<dbReference type="GO" id="GO:0005886">
    <property type="term" value="C:plasma membrane"/>
    <property type="evidence" value="ECO:0007669"/>
    <property type="project" value="TreeGrafter"/>
</dbReference>
<dbReference type="FunFam" id="3.30.70.270:FF:000001">
    <property type="entry name" value="Diguanylate cyclase domain protein"/>
    <property type="match status" value="1"/>
</dbReference>
<evidence type="ECO:0000256" key="3">
    <source>
        <dbReference type="ARBA" id="ARBA00012528"/>
    </source>
</evidence>
<evidence type="ECO:0000256" key="8">
    <source>
        <dbReference type="SAM" id="Phobius"/>
    </source>
</evidence>
<dbReference type="GO" id="GO:0052621">
    <property type="term" value="F:diguanylate cyclase activity"/>
    <property type="evidence" value="ECO:0007669"/>
    <property type="project" value="UniProtKB-EC"/>
</dbReference>
<dbReference type="EC" id="2.7.7.65" evidence="3"/>
<dbReference type="Proteomes" id="UP000053724">
    <property type="component" value="Unassembled WGS sequence"/>
</dbReference>
<gene>
    <name evidence="11" type="ORF">AAY55_00175</name>
</gene>
<dbReference type="PATRIC" id="fig|1481663.8.peg.64"/>
<comment type="catalytic activity">
    <reaction evidence="7">
        <text>2 GTP = 3',3'-c-di-GMP + 2 diphosphate</text>
        <dbReference type="Rhea" id="RHEA:24898"/>
        <dbReference type="ChEBI" id="CHEBI:33019"/>
        <dbReference type="ChEBI" id="CHEBI:37565"/>
        <dbReference type="ChEBI" id="CHEBI:58805"/>
        <dbReference type="EC" id="2.7.7.65"/>
    </reaction>
</comment>
<dbReference type="RefSeq" id="WP_055027106.1">
    <property type="nucleotide sequence ID" value="NZ_CP035688.1"/>
</dbReference>
<dbReference type="PANTHER" id="PTHR45138:SF9">
    <property type="entry name" value="DIGUANYLATE CYCLASE DGCM-RELATED"/>
    <property type="match status" value="1"/>
</dbReference>
<evidence type="ECO:0000313" key="11">
    <source>
        <dbReference type="EMBL" id="KQA24578.1"/>
    </source>
</evidence>
<evidence type="ECO:0000256" key="7">
    <source>
        <dbReference type="ARBA" id="ARBA00034247"/>
    </source>
</evidence>
<dbReference type="PANTHER" id="PTHR45138">
    <property type="entry name" value="REGULATORY COMPONENTS OF SENSORY TRANSDUCTION SYSTEM"/>
    <property type="match status" value="1"/>
</dbReference>
<dbReference type="NCBIfam" id="TIGR00254">
    <property type="entry name" value="GGDEF"/>
    <property type="match status" value="1"/>
</dbReference>
<evidence type="ECO:0000259" key="9">
    <source>
        <dbReference type="PROSITE" id="PS50839"/>
    </source>
</evidence>
<dbReference type="EMBL" id="LCUF01000001">
    <property type="protein sequence ID" value="KQA24578.1"/>
    <property type="molecule type" value="Genomic_DNA"/>
</dbReference>
<feature type="transmembrane region" description="Helical" evidence="8">
    <location>
        <begin position="305"/>
        <end position="325"/>
    </location>
</feature>
<proteinExistence type="predicted"/>